<proteinExistence type="predicted"/>
<evidence type="ECO:0000313" key="3">
    <source>
        <dbReference type="Proteomes" id="UP000737018"/>
    </source>
</evidence>
<dbReference type="AlphaFoldDB" id="A0A8J4W4I3"/>
<keyword evidence="1" id="KW-0812">Transmembrane</keyword>
<reference evidence="2" key="1">
    <citation type="submission" date="2020-03" db="EMBL/GenBank/DDBJ databases">
        <title>Castanea mollissima Vanexum genome sequencing.</title>
        <authorList>
            <person name="Staton M."/>
        </authorList>
    </citation>
    <scope>NUCLEOTIDE SEQUENCE</scope>
    <source>
        <tissue evidence="2">Leaf</tissue>
    </source>
</reference>
<name>A0A8J4W4I3_9ROSI</name>
<comment type="caution">
    <text evidence="2">The sequence shown here is derived from an EMBL/GenBank/DDBJ whole genome shotgun (WGS) entry which is preliminary data.</text>
</comment>
<organism evidence="2 3">
    <name type="scientific">Castanea mollissima</name>
    <name type="common">Chinese chestnut</name>
    <dbReference type="NCBI Taxonomy" id="60419"/>
    <lineage>
        <taxon>Eukaryota</taxon>
        <taxon>Viridiplantae</taxon>
        <taxon>Streptophyta</taxon>
        <taxon>Embryophyta</taxon>
        <taxon>Tracheophyta</taxon>
        <taxon>Spermatophyta</taxon>
        <taxon>Magnoliopsida</taxon>
        <taxon>eudicotyledons</taxon>
        <taxon>Gunneridae</taxon>
        <taxon>Pentapetalae</taxon>
        <taxon>rosids</taxon>
        <taxon>fabids</taxon>
        <taxon>Fagales</taxon>
        <taxon>Fagaceae</taxon>
        <taxon>Castanea</taxon>
    </lineage>
</organism>
<keyword evidence="1" id="KW-0472">Membrane</keyword>
<sequence>MSTTQVSHVAHLCHLQLVNPSRHYWSTEEKFVSLVWGAGFKQCQRRGAETTPIVIAKFTRLEAEAAIAKNNETEARAMLTELLQRERAAKLIAEKARVAQLMANDQAHKYKTALVISWLTFVILFVFLRMSSEFGLRQMFLP</sequence>
<gene>
    <name evidence="2" type="ORF">CMV_001270</name>
</gene>
<keyword evidence="3" id="KW-1185">Reference proteome</keyword>
<protein>
    <submittedName>
        <fullName evidence="2">Uncharacterized protein</fullName>
    </submittedName>
</protein>
<accession>A0A8J4W4I3</accession>
<dbReference type="OrthoDB" id="10301779at2759"/>
<dbReference type="Proteomes" id="UP000737018">
    <property type="component" value="Unassembled WGS sequence"/>
</dbReference>
<evidence type="ECO:0000256" key="1">
    <source>
        <dbReference type="SAM" id="Phobius"/>
    </source>
</evidence>
<evidence type="ECO:0000313" key="2">
    <source>
        <dbReference type="EMBL" id="KAF3975479.1"/>
    </source>
</evidence>
<dbReference type="EMBL" id="JRKL02000077">
    <property type="protein sequence ID" value="KAF3975479.1"/>
    <property type="molecule type" value="Genomic_DNA"/>
</dbReference>
<keyword evidence="1" id="KW-1133">Transmembrane helix</keyword>
<feature type="transmembrane region" description="Helical" evidence="1">
    <location>
        <begin position="112"/>
        <end position="132"/>
    </location>
</feature>